<evidence type="ECO:0000256" key="1">
    <source>
        <dbReference type="SAM" id="MobiDB-lite"/>
    </source>
</evidence>
<dbReference type="RefSeq" id="WP_141337671.1">
    <property type="nucleotide sequence ID" value="NZ_JBHMAX010000013.1"/>
</dbReference>
<accession>A0ABV5V1S5</accession>
<dbReference type="Proteomes" id="UP001589613">
    <property type="component" value="Unassembled WGS sequence"/>
</dbReference>
<dbReference type="InterPro" id="IPR017896">
    <property type="entry name" value="4Fe4S_Fe-S-bd"/>
</dbReference>
<dbReference type="InterPro" id="IPR045220">
    <property type="entry name" value="FRHB/FDHB/HCAR-like"/>
</dbReference>
<evidence type="ECO:0000259" key="2">
    <source>
        <dbReference type="PROSITE" id="PS51379"/>
    </source>
</evidence>
<gene>
    <name evidence="3" type="ORF">ACFFN0_06795</name>
</gene>
<dbReference type="EMBL" id="JBHMAX010000013">
    <property type="protein sequence ID" value="MFB9731744.1"/>
    <property type="molecule type" value="Genomic_DNA"/>
</dbReference>
<sequence length="470" mass="51918">MASSILDVIEHDVCVGCGACVLAAGDGARLRLTEDGRYVADLSAVDLAQELTASSVCPFSYDRQDVDALASLQEWRALPKDTAVGHRLAVYTGRIRSRTQIVDSSSGGLTTWLLRSLLEKGLVDGVIHVGPQERDAEGVLFSYRVSTTVQELEVCRKSHYSATNYVDAVRAIRGNGKRYAFVGVSCFVSSLRQLTAQDSVLRAQLPFFVGLVCGHLKTQRYAASLAWQVGVSPADLDQVDFRVKVAGAPVSSYAFGARGRGEDRLRVIKNRELVGTNWGHTAFQLKACDFCDDIFAEAADITFGDAWLPQFSSDWEGTNMVVSRDNVLDSILREGRDRGEIVLDHSSPDQALASQGGNFRHRRSGLATRVTMDRARGRWVPPTRASTLDLFAYEGARRQLVAFRRTMATASRACFTVATRTERLGAYLLPMRALIVAYRTLDRLSRRSSHVRDSTAQNMRVRVRQGSRER</sequence>
<feature type="region of interest" description="Disordered" evidence="1">
    <location>
        <begin position="447"/>
        <end position="470"/>
    </location>
</feature>
<dbReference type="PANTHER" id="PTHR31332:SF0">
    <property type="entry name" value="7-HYDROXYMETHYL CHLOROPHYLL A REDUCTASE, CHLOROPLASTIC"/>
    <property type="match status" value="1"/>
</dbReference>
<dbReference type="Pfam" id="PF04422">
    <property type="entry name" value="FrhB_FdhB_N"/>
    <property type="match status" value="1"/>
</dbReference>
<dbReference type="PANTHER" id="PTHR31332">
    <property type="entry name" value="7-HYDROXYMETHYL CHLOROPHYLL A REDUCTASE, CHLOROPLASTIC"/>
    <property type="match status" value="1"/>
</dbReference>
<proteinExistence type="predicted"/>
<protein>
    <submittedName>
        <fullName evidence="3">Coenzyme F420 hydrogenase/dehydrogenase, beta subunit C-terminal domain</fullName>
    </submittedName>
</protein>
<comment type="caution">
    <text evidence="3">The sequence shown here is derived from an EMBL/GenBank/DDBJ whole genome shotgun (WGS) entry which is preliminary data.</text>
</comment>
<evidence type="ECO:0000313" key="3">
    <source>
        <dbReference type="EMBL" id="MFB9731744.1"/>
    </source>
</evidence>
<name>A0ABV5V1S5_9MICO</name>
<reference evidence="3 4" key="1">
    <citation type="submission" date="2024-09" db="EMBL/GenBank/DDBJ databases">
        <authorList>
            <person name="Sun Q."/>
            <person name="Mori K."/>
        </authorList>
    </citation>
    <scope>NUCLEOTIDE SEQUENCE [LARGE SCALE GENOMIC DNA]</scope>
    <source>
        <strain evidence="3 4">JCM 12763</strain>
    </source>
</reference>
<keyword evidence="4" id="KW-1185">Reference proteome</keyword>
<dbReference type="InterPro" id="IPR007516">
    <property type="entry name" value="Co_F420_Hydgase/DH_bsu_N"/>
</dbReference>
<feature type="domain" description="4Fe-4S ferredoxin-type" evidence="2">
    <location>
        <begin position="5"/>
        <end position="35"/>
    </location>
</feature>
<dbReference type="PROSITE" id="PS51379">
    <property type="entry name" value="4FE4S_FER_2"/>
    <property type="match status" value="1"/>
</dbReference>
<dbReference type="InterPro" id="IPR007525">
    <property type="entry name" value="FrhB_FdhB_C"/>
</dbReference>
<feature type="compositionally biased region" description="Basic residues" evidence="1">
    <location>
        <begin position="461"/>
        <end position="470"/>
    </location>
</feature>
<evidence type="ECO:0000313" key="4">
    <source>
        <dbReference type="Proteomes" id="UP001589613"/>
    </source>
</evidence>
<dbReference type="SUPFAM" id="SSF54862">
    <property type="entry name" value="4Fe-4S ferredoxins"/>
    <property type="match status" value="1"/>
</dbReference>
<organism evidence="3 4">
    <name type="scientific">Ornithinimicrobium kibberense</name>
    <dbReference type="NCBI Taxonomy" id="282060"/>
    <lineage>
        <taxon>Bacteria</taxon>
        <taxon>Bacillati</taxon>
        <taxon>Actinomycetota</taxon>
        <taxon>Actinomycetes</taxon>
        <taxon>Micrococcales</taxon>
        <taxon>Ornithinimicrobiaceae</taxon>
        <taxon>Ornithinimicrobium</taxon>
    </lineage>
</organism>
<dbReference type="Pfam" id="PF04432">
    <property type="entry name" value="FrhB_FdhB_C"/>
    <property type="match status" value="1"/>
</dbReference>